<dbReference type="GO" id="GO:0005102">
    <property type="term" value="F:signaling receptor binding"/>
    <property type="evidence" value="ECO:0007669"/>
    <property type="project" value="TreeGrafter"/>
</dbReference>
<keyword evidence="3 10" id="KW-0653">Protein transport</keyword>
<dbReference type="InterPro" id="IPR025655">
    <property type="entry name" value="PEX14"/>
</dbReference>
<feature type="region of interest" description="Disordered" evidence="12">
    <location>
        <begin position="242"/>
        <end position="311"/>
    </location>
</feature>
<dbReference type="AlphaFoldDB" id="A0A023GKK5"/>
<feature type="compositionally biased region" description="Low complexity" evidence="12">
    <location>
        <begin position="1"/>
        <end position="14"/>
    </location>
</feature>
<evidence type="ECO:0000256" key="6">
    <source>
        <dbReference type="ARBA" id="ARBA00023140"/>
    </source>
</evidence>
<reference evidence="14" key="1">
    <citation type="submission" date="2014-03" db="EMBL/GenBank/DDBJ databases">
        <title>The sialotranscriptome of Amblyomma triste, Amblyomma parvum and Amblyomma cajennense ticks, uncovered by 454-based RNA-seq.</title>
        <authorList>
            <person name="Garcia G.R."/>
            <person name="Gardinassi L.G."/>
            <person name="Ribeiro J.M."/>
            <person name="Anatriello E."/>
            <person name="Ferreira B.R."/>
            <person name="Moreira H.N."/>
            <person name="Mafra C."/>
            <person name="Olegario M.M."/>
            <person name="Szabo P.J."/>
            <person name="Miranda-Santos I.K."/>
            <person name="Maruyama S.R."/>
        </authorList>
    </citation>
    <scope>NUCLEOTIDE SEQUENCE</scope>
    <source>
        <strain evidence="14">Mato Grasso do Sul</strain>
        <tissue evidence="14">Salivary glands</tissue>
    </source>
</reference>
<evidence type="ECO:0000256" key="2">
    <source>
        <dbReference type="ARBA" id="ARBA00022448"/>
    </source>
</evidence>
<keyword evidence="11" id="KW-0175">Coiled coil</keyword>
<evidence type="ECO:0000256" key="11">
    <source>
        <dbReference type="SAM" id="Coils"/>
    </source>
</evidence>
<name>A0A023GKK5_AMBTT</name>
<evidence type="ECO:0000256" key="1">
    <source>
        <dbReference type="ARBA" id="ARBA00005443"/>
    </source>
</evidence>
<feature type="coiled-coil region" evidence="11">
    <location>
        <begin position="172"/>
        <end position="206"/>
    </location>
</feature>
<dbReference type="EMBL" id="GBBM01001830">
    <property type="protein sequence ID" value="JAC33588.1"/>
    <property type="molecule type" value="mRNA"/>
</dbReference>
<feature type="region of interest" description="Disordered" evidence="12">
    <location>
        <begin position="1"/>
        <end position="44"/>
    </location>
</feature>
<feature type="compositionally biased region" description="Acidic residues" evidence="12">
    <location>
        <begin position="278"/>
        <end position="288"/>
    </location>
</feature>
<dbReference type="InterPro" id="IPR006785">
    <property type="entry name" value="Pex14_N"/>
</dbReference>
<feature type="compositionally biased region" description="Basic and acidic residues" evidence="12">
    <location>
        <begin position="289"/>
        <end position="303"/>
    </location>
</feature>
<feature type="compositionally biased region" description="Polar residues" evidence="12">
    <location>
        <begin position="15"/>
        <end position="37"/>
    </location>
</feature>
<dbReference type="GO" id="GO:0016560">
    <property type="term" value="P:protein import into peroxisome matrix, docking"/>
    <property type="evidence" value="ECO:0007669"/>
    <property type="project" value="UniProtKB-UniRule"/>
</dbReference>
<dbReference type="Pfam" id="PF04695">
    <property type="entry name" value="Pex14_N"/>
    <property type="match status" value="1"/>
</dbReference>
<feature type="compositionally biased region" description="Polar residues" evidence="12">
    <location>
        <begin position="259"/>
        <end position="269"/>
    </location>
</feature>
<protein>
    <recommendedName>
        <fullName evidence="7 10">Peroxisomal membrane protein PEX14</fullName>
    </recommendedName>
    <alternativeName>
        <fullName evidence="8 10">Peroxin-14</fullName>
    </alternativeName>
</protein>
<dbReference type="PANTHER" id="PTHR23058">
    <property type="entry name" value="PEROXISOMAL MEMBRANE PROTEIN PEX14"/>
    <property type="match status" value="1"/>
</dbReference>
<evidence type="ECO:0000256" key="9">
    <source>
        <dbReference type="ARBA" id="ARBA00046271"/>
    </source>
</evidence>
<organism evidence="14">
    <name type="scientific">Amblyomma triste</name>
    <name type="common">Neotropical tick</name>
    <dbReference type="NCBI Taxonomy" id="251400"/>
    <lineage>
        <taxon>Eukaryota</taxon>
        <taxon>Metazoa</taxon>
        <taxon>Ecdysozoa</taxon>
        <taxon>Arthropoda</taxon>
        <taxon>Chelicerata</taxon>
        <taxon>Arachnida</taxon>
        <taxon>Acari</taxon>
        <taxon>Parasitiformes</taxon>
        <taxon>Ixodida</taxon>
        <taxon>Ixodoidea</taxon>
        <taxon>Ixodidae</taxon>
        <taxon>Amblyomminae</taxon>
        <taxon>Amblyomma</taxon>
    </lineage>
</organism>
<evidence type="ECO:0000256" key="8">
    <source>
        <dbReference type="ARBA" id="ARBA00029691"/>
    </source>
</evidence>
<evidence type="ECO:0000256" key="4">
    <source>
        <dbReference type="ARBA" id="ARBA00023010"/>
    </source>
</evidence>
<sequence length="311" mass="33660">MAESESSTDTASEEVPNSTEAVEGSESTCSAAVQSATEVPAPKVPRENLIATAVSFLENPRVQGSPLSQKRAFLLKKGLTPEEIDAAIERARLWNVDTAQPTALLPSPPPPPPPPPPYLLQPEYSFWSQASHFSSSVVIIGVACYGAYYVYKRYVEPYLKGWDSPRAKPDRLSQVQEQISALTEAIQQLREAVSSLESAVAEDKLQRKPADAADTAKQDSAISELKSEVLSVKALLLSRSQFPSTPKVTPPAASIPAWQLSSNGTSKTENGIAAQPNDSEEEEEEQSENDAKEPFASRKEELLQNRPTGLA</sequence>
<evidence type="ECO:0000256" key="3">
    <source>
        <dbReference type="ARBA" id="ARBA00022927"/>
    </source>
</evidence>
<keyword evidence="6 10" id="KW-0576">Peroxisome</keyword>
<proteinExistence type="evidence at transcript level"/>
<dbReference type="GO" id="GO:1990429">
    <property type="term" value="C:peroxisomal importomer complex"/>
    <property type="evidence" value="ECO:0007669"/>
    <property type="project" value="TreeGrafter"/>
</dbReference>
<keyword evidence="4" id="KW-0811">Translocation</keyword>
<accession>A0A023GKK5</accession>
<keyword evidence="2 10" id="KW-0813">Transport</keyword>
<dbReference type="InterPro" id="IPR036388">
    <property type="entry name" value="WH-like_DNA-bd_sf"/>
</dbReference>
<feature type="domain" description="Peroxisome membrane anchor protein Pex14p N-terminal" evidence="13">
    <location>
        <begin position="46"/>
        <end position="90"/>
    </location>
</feature>
<keyword evidence="5 10" id="KW-0472">Membrane</keyword>
<evidence type="ECO:0000259" key="13">
    <source>
        <dbReference type="Pfam" id="PF04695"/>
    </source>
</evidence>
<comment type="similarity">
    <text evidence="1 10">Belongs to the peroxin-14 family.</text>
</comment>
<evidence type="ECO:0000256" key="7">
    <source>
        <dbReference type="ARBA" id="ARBA00029502"/>
    </source>
</evidence>
<dbReference type="Gene3D" id="1.10.10.10">
    <property type="entry name" value="Winged helix-like DNA-binding domain superfamily/Winged helix DNA-binding domain"/>
    <property type="match status" value="1"/>
</dbReference>
<evidence type="ECO:0000256" key="12">
    <source>
        <dbReference type="SAM" id="MobiDB-lite"/>
    </source>
</evidence>
<comment type="subcellular location">
    <subcellularLocation>
        <location evidence="9 10">Peroxisome membrane</location>
    </subcellularLocation>
</comment>
<dbReference type="GO" id="GO:0005778">
    <property type="term" value="C:peroxisomal membrane"/>
    <property type="evidence" value="ECO:0007669"/>
    <property type="project" value="UniProtKB-SubCell"/>
</dbReference>
<evidence type="ECO:0000256" key="5">
    <source>
        <dbReference type="ARBA" id="ARBA00023136"/>
    </source>
</evidence>
<evidence type="ECO:0000256" key="10">
    <source>
        <dbReference type="RuleBase" id="RU367032"/>
    </source>
</evidence>
<comment type="function">
    <text evidence="10">Component of the PEX13-PEX14 docking complex, a translocon channel that specifically mediates the import of peroxisomal cargo proteins bound to PEX5 receptor. The PEX13-PEX14 docking complex forms a large import pore which can be opened to a diameter of about 9 nm. Mechanistically, PEX5 receptor along with cargo proteins associates with the PEX14 subunit of the PEX13-PEX14 docking complex in the cytosol, leading to the insertion of the receptor into the organelle membrane with the concomitant translocation of the cargo into the peroxisome matrix.</text>
</comment>
<evidence type="ECO:0000313" key="14">
    <source>
        <dbReference type="EMBL" id="JAC33588.1"/>
    </source>
</evidence>
<dbReference type="PANTHER" id="PTHR23058:SF0">
    <property type="entry name" value="PEROXISOMAL MEMBRANE PROTEIN PEX14"/>
    <property type="match status" value="1"/>
</dbReference>